<dbReference type="GO" id="GO:0004842">
    <property type="term" value="F:ubiquitin-protein transferase activity"/>
    <property type="evidence" value="ECO:0007669"/>
    <property type="project" value="InterPro"/>
</dbReference>
<proteinExistence type="predicted"/>
<dbReference type="Gene3D" id="3.10.110.10">
    <property type="entry name" value="Ubiquitin Conjugating Enzyme"/>
    <property type="match status" value="1"/>
</dbReference>
<feature type="region of interest" description="Disordered" evidence="3">
    <location>
        <begin position="536"/>
        <end position="579"/>
    </location>
</feature>
<evidence type="ECO:0000256" key="3">
    <source>
        <dbReference type="SAM" id="MobiDB-lite"/>
    </source>
</evidence>
<dbReference type="GO" id="GO:0005634">
    <property type="term" value="C:nucleus"/>
    <property type="evidence" value="ECO:0007669"/>
    <property type="project" value="TreeGrafter"/>
</dbReference>
<dbReference type="SMART" id="SM00212">
    <property type="entry name" value="UBCc"/>
    <property type="match status" value="1"/>
</dbReference>
<evidence type="ECO:0000256" key="2">
    <source>
        <dbReference type="ARBA" id="ARBA00022786"/>
    </source>
</evidence>
<dbReference type="InterPro" id="IPR016135">
    <property type="entry name" value="UBQ-conjugating_enzyme/RWD"/>
</dbReference>
<feature type="compositionally biased region" description="Acidic residues" evidence="3">
    <location>
        <begin position="72"/>
        <end position="83"/>
    </location>
</feature>
<feature type="compositionally biased region" description="Polar residues" evidence="3">
    <location>
        <begin position="553"/>
        <end position="564"/>
    </location>
</feature>
<dbReference type="FunFam" id="3.10.110.10:FF:000134">
    <property type="entry name" value="Baculoviral IAP repeat-containing 6"/>
    <property type="match status" value="1"/>
</dbReference>
<evidence type="ECO:0000313" key="5">
    <source>
        <dbReference type="EMBL" id="CAD7455288.1"/>
    </source>
</evidence>
<dbReference type="EMBL" id="OE000872">
    <property type="protein sequence ID" value="CAD7455288.1"/>
    <property type="molecule type" value="Genomic_DNA"/>
</dbReference>
<gene>
    <name evidence="5" type="ORF">TTEB3V08_LOCUS3368</name>
</gene>
<dbReference type="InterPro" id="IPR022103">
    <property type="entry name" value="BIRC6"/>
</dbReference>
<dbReference type="GO" id="GO:0006915">
    <property type="term" value="P:apoptotic process"/>
    <property type="evidence" value="ECO:0007669"/>
    <property type="project" value="InterPro"/>
</dbReference>
<accession>A0A7R9FKP1</accession>
<dbReference type="PANTHER" id="PTHR46116:SF39">
    <property type="entry name" value="BACULOVIRAL IAP REPEAT-CONTAINING PROTEIN 6"/>
    <property type="match status" value="1"/>
</dbReference>
<keyword evidence="1" id="KW-0808">Transferase</keyword>
<sequence>MTEEQLLHLVRLAVASWGGPWASHAICCLLQDIIEGVRLFPGGGEPGSGVTAPPPIVPPEDSSPGTSTSQDMGEEEFATEDSTDIQAQGSSSSNKASINGGQLPSVLESDDSELEEFLDDILERGRSLLKKATSTGGVGNGRLPPSLVSCVSTALDARLEYGVEVSAEVMLRRLTALGAYNLPLSVNAQVQSLPELARQPCNAAWDEEVLATWKPPSGECAAPDTLSMLTGCFDKVFAELHIQTSWTNLELVLQMWLTLNVESSGELSVPSVFDPVLTPAISLSPAAVSGLMAAFAWHPGISLRAWCLAFQTLTVLVNTPVAEEEGAAAWPPESDLEDAHKGMARVIVADSHFVAMLLRFLSGTGVSTGANAARGCAGPTVCQALHDLLVRLQMRCDVVTINSKLGNTLKELLLKLVYQLVQQSGALPSRQGPLDAQCKLVDLLLNLNFANIDLSTAMSILESVGMLVYSYILGTEKVRCRNVSECGISAASCFGGLFASVLGGETKQGKPASWDSLLCNLLKLVNKLVQTPLAPPITSRGGTPQVENMEVSDGSSQSNCTDMSQTDEHKAEHQNSPQATVRAPVKVPCVADTVLQHHPTMLRLLNALAGCSGSTLAMLIGSYAPSEQLALGEFGEPLSVGDAVFQLLTMLARKATSPRLILRPLFDFLASACNGQPQMGFVGVMQLSEPLLWFILRVLETEPALQEFNTMGGIKVICKNLVKSNQALINSHPSLVSLVMQHMSHYMPNNGKDKKTNPIETVEGMLNFAPIGTISSSNPTAQPADVLIQSAPPHRRARTPAWSYHFYPDETWVDLTLVLPCAVLLKEVQLQPHLNSLATCPAAVAVEVSRDASSGLIPICPPLNTSGLTFIRLNLPQAEIVTSVLVRLYKPRDSSNIGLSQIRLLGSTTFGETAFRTVNMDVPDEEQLTKSSLGWLRLLHHCVSLPNPELTQAVLASTSEVPGLLEACCGLLLIPAPSPSLFTPHLERVLLKLGLHSRELGLKQINTLLRNGTAAFLQGSIPIGQSGTSSSSVAVDSVVELLYQLCVTQDEATQDRVSALLSWLQDTALTALQAEEQRSDAWSPSSAYVHSAAAILWTGFESGVNYDLQTMVSQDLFSVMYKWSLTLPSHSALKKAIDTLLCSMCYVKPLLFRTLLQRMGVLVPNLSTRHDASISDDRKNPDRFASLCDDSKERVFENEWHSHLVLQDLQHMDLTEGQLMSVASACQSLSAVRQLLDSGLPTLLTHGILDFCQREQKHESTYNYVDKAQRPTDPSRLTDTDKASGRSNCNHFLSSSRDGLPMLRADTVAMVLHFFAEVCSEGLMRDWLGSPEGSVFWLPLLTLLCNKTDPVDLPAHSSTRYDLSSELYSGLESASIKFLSRCCWCHPTNQQLLSVVLCDVIGQQKTLHPNMTFLHGISGFTRRLVLQLLLESEKLFVFVKGNFPLHRSGIAVSGGAPYHPRFGVGHQHQLLYLSTQTTCADILKLLTVPGALLPLLGESKTSDGTSSQNNRDFEKKGFWQVGIGLADQLSVAAGVTAKDKRAKDSKNAAAAASCSSNRSPFAKKSRSSTVTDSSALVSVPQQWLQHESCPGLVLPGQMALSQLLSIIQEQGRSLSTPCVSLSLTQHNKTTAVKDVKDKPEKAEYLLSYPGLPTPLQVFSQQGGLALLAQHLPLVYPDTLRYSIPDKLFIPDSVDAEWVKVEAGDDIYEVRFAPTPHLSWKDLDDSVQAGGSSPGGVGGRSASLPPPSVPPHSLAAFGLFLRLPGYSEVLLRDKKKAQCLLRLVLGVTDDGEGGDIFSSPVASSLHTLPFQVLRQLFDSTLLTTDDGVLLRRTTIDIGAVHLLLGCLSVFTHQSQDINLPGVQHELVIAATKATAVTTEGRSKSDDKSHLYWAKGTGFGTGSTVQSWNVEQALLRQRSEEEHVTVLLQVLSSYINPGGAVPPNFLSDDADEESESESDQPHLPPLFHDLLQQSCLLPAISSYLRNDSVLDMARHIPLYRAVLQLLRAMALSGQLVHLLLPENKRSRAATLDDLSVVCLLTKMKMCVDTYASRLKTNKSKGNGKSRPPSKNLEELESDEGLALLIPDIQETANLVQKRTKHQLGYGSRLEIDHGHLDTIVACFLTTYNATTALLNTLASLQENSDKEKMVTGLVATDRLVLEEEVDTVFGKDGNFSGNLEFPLRQSLEERYLEVMKQLQFDTYEMITECAEASGGYQFVVSYHFESNMRAAGERCHPSRVKRLAQETVTLSTSLPLSYSSSVFVRCDTDRLDIMKVLITGPAETPYANGCFEFDVYFPPDYPNSPMMINLETTGHHTIRFNPNLYNDGKVCLSVLNTWHGRPEEKGKVSDFCAGSPGFNPRYRHRFI</sequence>
<protein>
    <recommendedName>
        <fullName evidence="4">UBC core domain-containing protein</fullName>
    </recommendedName>
</protein>
<evidence type="ECO:0000259" key="4">
    <source>
        <dbReference type="PROSITE" id="PS50127"/>
    </source>
</evidence>
<reference evidence="5" key="1">
    <citation type="submission" date="2020-11" db="EMBL/GenBank/DDBJ databases">
        <authorList>
            <person name="Tran Van P."/>
        </authorList>
    </citation>
    <scope>NUCLEOTIDE SEQUENCE</scope>
</reference>
<dbReference type="PANTHER" id="PTHR46116">
    <property type="entry name" value="(E3-INDEPENDENT) E2 UBIQUITIN-CONJUGATING ENZYME"/>
    <property type="match status" value="1"/>
</dbReference>
<feature type="compositionally biased region" description="Polar residues" evidence="3">
    <location>
        <begin position="84"/>
        <end position="102"/>
    </location>
</feature>
<dbReference type="GO" id="GO:0004869">
    <property type="term" value="F:cysteine-type endopeptidase inhibitor activity"/>
    <property type="evidence" value="ECO:0007669"/>
    <property type="project" value="TreeGrafter"/>
</dbReference>
<dbReference type="GO" id="GO:0043066">
    <property type="term" value="P:negative regulation of apoptotic process"/>
    <property type="evidence" value="ECO:0007669"/>
    <property type="project" value="TreeGrafter"/>
</dbReference>
<feature type="region of interest" description="Disordered" evidence="3">
    <location>
        <begin position="1940"/>
        <end position="1961"/>
    </location>
</feature>
<dbReference type="SUPFAM" id="SSF54495">
    <property type="entry name" value="UBC-like"/>
    <property type="match status" value="1"/>
</dbReference>
<feature type="domain" description="UBC core" evidence="4">
    <location>
        <begin position="2236"/>
        <end position="2365"/>
    </location>
</feature>
<dbReference type="GO" id="GO:0032465">
    <property type="term" value="P:regulation of cytokinesis"/>
    <property type="evidence" value="ECO:0007669"/>
    <property type="project" value="InterPro"/>
</dbReference>
<feature type="compositionally biased region" description="Acidic residues" evidence="3">
    <location>
        <begin position="1946"/>
        <end position="1956"/>
    </location>
</feature>
<dbReference type="InterPro" id="IPR000608">
    <property type="entry name" value="UBC"/>
</dbReference>
<evidence type="ECO:0000256" key="1">
    <source>
        <dbReference type="ARBA" id="ARBA00022679"/>
    </source>
</evidence>
<dbReference type="PROSITE" id="PS50127">
    <property type="entry name" value="UBC_2"/>
    <property type="match status" value="1"/>
</dbReference>
<feature type="region of interest" description="Disordered" evidence="3">
    <location>
        <begin position="1722"/>
        <end position="1745"/>
    </location>
</feature>
<feature type="region of interest" description="Disordered" evidence="3">
    <location>
        <begin position="44"/>
        <end position="110"/>
    </location>
</feature>
<dbReference type="Pfam" id="PF12356">
    <property type="entry name" value="BIRC6"/>
    <property type="match status" value="1"/>
</dbReference>
<name>A0A7R9FKP1_9NEOP</name>
<dbReference type="Pfam" id="PF00179">
    <property type="entry name" value="UQ_con"/>
    <property type="match status" value="1"/>
</dbReference>
<organism evidence="5">
    <name type="scientific">Timema tahoe</name>
    <dbReference type="NCBI Taxonomy" id="61484"/>
    <lineage>
        <taxon>Eukaryota</taxon>
        <taxon>Metazoa</taxon>
        <taxon>Ecdysozoa</taxon>
        <taxon>Arthropoda</taxon>
        <taxon>Hexapoda</taxon>
        <taxon>Insecta</taxon>
        <taxon>Pterygota</taxon>
        <taxon>Neoptera</taxon>
        <taxon>Polyneoptera</taxon>
        <taxon>Phasmatodea</taxon>
        <taxon>Timematodea</taxon>
        <taxon>Timematoidea</taxon>
        <taxon>Timematidae</taxon>
        <taxon>Timema</taxon>
    </lineage>
</organism>
<keyword evidence="2" id="KW-0833">Ubl conjugation pathway</keyword>